<keyword evidence="2" id="KW-1185">Reference proteome</keyword>
<proteinExistence type="predicted"/>
<dbReference type="Proteomes" id="UP001232725">
    <property type="component" value="Unassembled WGS sequence"/>
</dbReference>
<organism evidence="1 2">
    <name type="scientific">Arthrobacter horti</name>
    <dbReference type="NCBI Taxonomy" id="3068273"/>
    <lineage>
        <taxon>Bacteria</taxon>
        <taxon>Bacillati</taxon>
        <taxon>Actinomycetota</taxon>
        <taxon>Actinomycetes</taxon>
        <taxon>Micrococcales</taxon>
        <taxon>Micrococcaceae</taxon>
        <taxon>Arthrobacter</taxon>
    </lineage>
</organism>
<protein>
    <submittedName>
        <fullName evidence="1">Uncharacterized protein</fullName>
    </submittedName>
</protein>
<name>A0ABT9IM04_9MICC</name>
<accession>A0ABT9IM04</accession>
<dbReference type="EMBL" id="JAVALS010000002">
    <property type="protein sequence ID" value="MDP5226585.1"/>
    <property type="molecule type" value="Genomic_DNA"/>
</dbReference>
<dbReference type="RefSeq" id="WP_305995628.1">
    <property type="nucleotide sequence ID" value="NZ_JAVALS010000002.1"/>
</dbReference>
<evidence type="ECO:0000313" key="2">
    <source>
        <dbReference type="Proteomes" id="UP001232725"/>
    </source>
</evidence>
<evidence type="ECO:0000313" key="1">
    <source>
        <dbReference type="EMBL" id="MDP5226585.1"/>
    </source>
</evidence>
<sequence length="420" mass="44377">MSRRATRRHWPAGLAALGVLALLLGGTMVWGIGNGDVDGLGPSAPSSTPPTPKSSAASAAYTPVACVPSQATATPAAVPAVRPATRAVNIGFEDLVSTQPGHLQALEQHLNAVDANAVQIAIGRLDWLAFSWPGHPDRSVDQVFVDGRDLVQEALDALSCDAQGHRRQVTLSIDALIGRLFTQNPQLAGRNVDGKASTLFGSVTAWSHGELGDELVDLAGAVARRFHPDFVNITELMFFTETYGADDKADYLAVTGRSDWPRTADGTIDVNDPSIGAWRSAAVEQVMARVSAATRAAGVPASMDVNYPLTAGVAGRPDAGQDAVALLRVTDGLNLWYYPGMLAGSVPGIEQVDRDFVERYPGRVSVSLGLWFSGHPGIGLEEFRHELGRVDALGVKSVSVTPASMMTDARWAVLQQAWAG</sequence>
<reference evidence="1 2" key="1">
    <citation type="submission" date="2023-08" db="EMBL/GenBank/DDBJ databases">
        <title>Arthrobacter horti sp. nov., isolated from forest soil.</title>
        <authorList>
            <person name="Park M."/>
        </authorList>
    </citation>
    <scope>NUCLEOTIDE SEQUENCE [LARGE SCALE GENOMIC DNA]</scope>
    <source>
        <strain evidence="1 2">YJM1</strain>
    </source>
</reference>
<comment type="caution">
    <text evidence="1">The sequence shown here is derived from an EMBL/GenBank/DDBJ whole genome shotgun (WGS) entry which is preliminary data.</text>
</comment>
<gene>
    <name evidence="1" type="ORF">Q9R02_05385</name>
</gene>